<organism evidence="16 17">
    <name type="scientific">Blastochloris viridis</name>
    <name type="common">Rhodopseudomonas viridis</name>
    <dbReference type="NCBI Taxonomy" id="1079"/>
    <lineage>
        <taxon>Bacteria</taxon>
        <taxon>Pseudomonadati</taxon>
        <taxon>Pseudomonadota</taxon>
        <taxon>Alphaproteobacteria</taxon>
        <taxon>Hyphomicrobiales</taxon>
        <taxon>Blastochloridaceae</taxon>
        <taxon>Blastochloris</taxon>
    </lineage>
</organism>
<keyword evidence="17" id="KW-1185">Reference proteome</keyword>
<dbReference type="Gene3D" id="3.40.50.720">
    <property type="entry name" value="NAD(P)-binding Rossmann-like Domain"/>
    <property type="match status" value="1"/>
</dbReference>
<evidence type="ECO:0000256" key="10">
    <source>
        <dbReference type="ARBA" id="ARBA00023167"/>
    </source>
</evidence>
<evidence type="ECO:0000256" key="13">
    <source>
        <dbReference type="RuleBase" id="RU004171"/>
    </source>
</evidence>
<dbReference type="GO" id="GO:0009088">
    <property type="term" value="P:threonine biosynthetic process"/>
    <property type="evidence" value="ECO:0007669"/>
    <property type="project" value="UniProtKB-UniPathway"/>
</dbReference>
<feature type="active site" description="Proton donor" evidence="11">
    <location>
        <position position="206"/>
    </location>
</feature>
<dbReference type="CDD" id="cd04881">
    <property type="entry name" value="ACT_HSDH-Hom"/>
    <property type="match status" value="1"/>
</dbReference>
<dbReference type="Pfam" id="PF03447">
    <property type="entry name" value="NAD_binding_3"/>
    <property type="match status" value="1"/>
</dbReference>
<proteinExistence type="inferred from homology"/>
<evidence type="ECO:0000313" key="16">
    <source>
        <dbReference type="EMBL" id="CUU42195.1"/>
    </source>
</evidence>
<dbReference type="PIRSF" id="PIRSF000098">
    <property type="entry name" value="Homoser_dehydrog"/>
    <property type="match status" value="1"/>
</dbReference>
<evidence type="ECO:0000256" key="7">
    <source>
        <dbReference type="ARBA" id="ARBA00022697"/>
    </source>
</evidence>
<dbReference type="InterPro" id="IPR045865">
    <property type="entry name" value="ACT-like_dom_sf"/>
</dbReference>
<dbReference type="GO" id="GO:0009086">
    <property type="term" value="P:methionine biosynthetic process"/>
    <property type="evidence" value="ECO:0007669"/>
    <property type="project" value="UniProtKB-KW"/>
</dbReference>
<feature type="binding site" evidence="12">
    <location>
        <position position="106"/>
    </location>
    <ligand>
        <name>NADPH</name>
        <dbReference type="ChEBI" id="CHEBI:57783"/>
    </ligand>
</feature>
<dbReference type="GO" id="GO:0004412">
    <property type="term" value="F:homoserine dehydrogenase activity"/>
    <property type="evidence" value="ECO:0007669"/>
    <property type="project" value="UniProtKB-EC"/>
</dbReference>
<dbReference type="KEGG" id="bvr:BVIR_1758"/>
<evidence type="ECO:0000313" key="17">
    <source>
        <dbReference type="Proteomes" id="UP000065734"/>
    </source>
</evidence>
<accession>A0A0H5BHF5</accession>
<evidence type="ECO:0000256" key="2">
    <source>
        <dbReference type="ARBA" id="ARBA00005062"/>
    </source>
</evidence>
<dbReference type="PANTHER" id="PTHR43331">
    <property type="entry name" value="HOMOSERINE DEHYDROGENASE"/>
    <property type="match status" value="1"/>
</dbReference>
<dbReference type="InterPro" id="IPR005106">
    <property type="entry name" value="Asp/hSer_DH_NAD-bd"/>
</dbReference>
<gene>
    <name evidence="16" type="primary">hom</name>
    <name evidence="15" type="ORF">BV133_2986</name>
    <name evidence="16" type="ORF">BVIRIDIS_12030</name>
</gene>
<dbReference type="NCBIfam" id="NF004976">
    <property type="entry name" value="PRK06349.1"/>
    <property type="match status" value="1"/>
</dbReference>
<dbReference type="Pfam" id="PF01842">
    <property type="entry name" value="ACT"/>
    <property type="match status" value="1"/>
</dbReference>
<keyword evidence="10" id="KW-0486">Methionine biosynthesis</keyword>
<keyword evidence="9 16" id="KW-0560">Oxidoreductase</keyword>
<dbReference type="UniPathway" id="UPA00051">
    <property type="reaction ID" value="UER00465"/>
</dbReference>
<dbReference type="PATRIC" id="fig|1079.6.peg.1821"/>
<dbReference type="AlphaFoldDB" id="A0A0H5BHF5"/>
<dbReference type="SUPFAM" id="SSF55021">
    <property type="entry name" value="ACT-like"/>
    <property type="match status" value="1"/>
</dbReference>
<dbReference type="PROSITE" id="PS51671">
    <property type="entry name" value="ACT"/>
    <property type="match status" value="1"/>
</dbReference>
<sequence length="436" mass="45761">MVDKLKVGLAGLGTVGSAVVRILQDKASQLAATVGRPVELVAFCAKDIRDGSLDLSAVRRVADPVALAADPGIDVLVELMGGEGDPAKSTVETALKSGKAVVTANKALIAAHGAALARLAEDNGVAFNFEAAVAGGIPVIKTMREGLLANRIDRVWGILNGTCNYILTRMFDEKLAFADCLKEAQRLGYAEADPTFDIDGFDTAHKLAILASLAFGTEVDKDAIYVEGIRQISLADLEMADELGYRVKLLGVAVRTEAGIEQRVHPTMVPKDAPLAQVGSVTNAVKIDGDKVSLTLIGPGAGGPATASAVVADLCDIARGNRVAPFGRPIALMAKPQRAPMQQHAGGYYIRLAAVDKPGTAATIARRMADEQISLESIVQRRRGHRAEPQEPCSVPAPVVLITYATSEDAVRRALAAIESDGVIVGAPQVIRIEQN</sequence>
<dbReference type="PANTHER" id="PTHR43331:SF1">
    <property type="entry name" value="HOMOSERINE DEHYDROGENASE"/>
    <property type="match status" value="1"/>
</dbReference>
<dbReference type="Proteomes" id="UP000065734">
    <property type="component" value="Chromosome I"/>
</dbReference>
<dbReference type="UniPathway" id="UPA00050">
    <property type="reaction ID" value="UER00063"/>
</dbReference>
<feature type="domain" description="ACT" evidence="14">
    <location>
        <begin position="349"/>
        <end position="432"/>
    </location>
</feature>
<evidence type="ECO:0000256" key="4">
    <source>
        <dbReference type="ARBA" id="ARBA00013213"/>
    </source>
</evidence>
<keyword evidence="6" id="KW-0028">Amino-acid biosynthesis</keyword>
<dbReference type="EMBL" id="LN907867">
    <property type="protein sequence ID" value="CUU42195.1"/>
    <property type="molecule type" value="Genomic_DNA"/>
</dbReference>
<evidence type="ECO:0000256" key="6">
    <source>
        <dbReference type="ARBA" id="ARBA00022605"/>
    </source>
</evidence>
<dbReference type="EC" id="1.1.1.3" evidence="4"/>
<evidence type="ECO:0000256" key="8">
    <source>
        <dbReference type="ARBA" id="ARBA00022857"/>
    </source>
</evidence>
<dbReference type="EMBL" id="AP014854">
    <property type="protein sequence ID" value="BAS00580.1"/>
    <property type="molecule type" value="Genomic_DNA"/>
</dbReference>
<dbReference type="Gene3D" id="3.30.70.260">
    <property type="match status" value="1"/>
</dbReference>
<dbReference type="RefSeq" id="WP_055037303.1">
    <property type="nucleotide sequence ID" value="NZ_AP014854.2"/>
</dbReference>
<dbReference type="GO" id="GO:0050661">
    <property type="term" value="F:NADP binding"/>
    <property type="evidence" value="ECO:0007669"/>
    <property type="project" value="InterPro"/>
</dbReference>
<dbReference type="FunFam" id="3.30.360.10:FF:000005">
    <property type="entry name" value="Homoserine dehydrogenase"/>
    <property type="match status" value="1"/>
</dbReference>
<dbReference type="Gene3D" id="3.30.360.10">
    <property type="entry name" value="Dihydrodipicolinate Reductase, domain 2"/>
    <property type="match status" value="1"/>
</dbReference>
<dbReference type="InterPro" id="IPR001342">
    <property type="entry name" value="HDH_cat"/>
</dbReference>
<evidence type="ECO:0000256" key="9">
    <source>
        <dbReference type="ARBA" id="ARBA00023002"/>
    </source>
</evidence>
<dbReference type="InterPro" id="IPR036291">
    <property type="entry name" value="NAD(P)-bd_dom_sf"/>
</dbReference>
<dbReference type="Pfam" id="PF00742">
    <property type="entry name" value="Homoserine_dh"/>
    <property type="match status" value="1"/>
</dbReference>
<evidence type="ECO:0000256" key="1">
    <source>
        <dbReference type="ARBA" id="ARBA00005056"/>
    </source>
</evidence>
<protein>
    <recommendedName>
        <fullName evidence="5">Homoserine dehydrogenase</fullName>
        <ecNumber evidence="4">1.1.1.3</ecNumber>
    </recommendedName>
</protein>
<comment type="similarity">
    <text evidence="3 13">Belongs to the homoserine dehydrogenase family.</text>
</comment>
<feature type="binding site" evidence="12">
    <location>
        <position position="191"/>
    </location>
    <ligand>
        <name>L-homoserine</name>
        <dbReference type="ChEBI" id="CHEBI:57476"/>
    </ligand>
</feature>
<reference evidence="16" key="2">
    <citation type="submission" date="2015-11" db="EMBL/GenBank/DDBJ databases">
        <authorList>
            <person name="Zhang Y."/>
            <person name="Guo Z."/>
        </authorList>
    </citation>
    <scope>NUCLEOTIDE SEQUENCE</scope>
    <source>
        <strain evidence="16">1</strain>
    </source>
</reference>
<feature type="binding site" evidence="12">
    <location>
        <begin position="10"/>
        <end position="17"/>
    </location>
    <ligand>
        <name>NADP(+)</name>
        <dbReference type="ChEBI" id="CHEBI:58349"/>
    </ligand>
</feature>
<keyword evidence="7" id="KW-0791">Threonine biosynthesis</keyword>
<dbReference type="PROSITE" id="PS01042">
    <property type="entry name" value="HOMOSER_DHGENASE"/>
    <property type="match status" value="1"/>
</dbReference>
<dbReference type="InterPro" id="IPR002912">
    <property type="entry name" value="ACT_dom"/>
</dbReference>
<dbReference type="InterPro" id="IPR019811">
    <property type="entry name" value="HDH_CS"/>
</dbReference>
<name>A0A0H5BHF5_BLAVI</name>
<reference evidence="15" key="1">
    <citation type="journal article" date="2015" name="Genome Announc.">
        <title>Complete Genome Sequence of the Bacteriochlorophyll b-Producing Photosynthetic Bacterium Blastochloris viridis.</title>
        <authorList>
            <person name="Tsukatani Y."/>
            <person name="Hirose Y."/>
            <person name="Harada J."/>
            <person name="Misawa N."/>
            <person name="Mori K."/>
            <person name="Inoue K."/>
            <person name="Tamiaki H."/>
        </authorList>
    </citation>
    <scope>NUCLEOTIDE SEQUENCE [LARGE SCALE GENOMIC DNA]</scope>
    <source>
        <strain evidence="15">DSM 133</strain>
    </source>
</reference>
<dbReference type="InterPro" id="IPR016204">
    <property type="entry name" value="HDH"/>
</dbReference>
<dbReference type="STRING" id="1079.BVIR_1758"/>
<reference evidence="17" key="3">
    <citation type="journal article" date="2016" name="Genome Announc.">
        <title>Revised genome sequence of the purple photosynthetic bacterium Blastochloris viridis.</title>
        <authorList>
            <person name="Liu L.N."/>
            <person name="Faulkner M."/>
            <person name="Liu X."/>
            <person name="Huang F."/>
            <person name="Darby A.C."/>
            <person name="Hall N."/>
        </authorList>
    </citation>
    <scope>NUCLEOTIDE SEQUENCE [LARGE SCALE GENOMIC DNA]</scope>
    <source>
        <strain evidence="17">ATCC 19567 / DSM 133 / F</strain>
    </source>
</reference>
<keyword evidence="8 12" id="KW-0521">NADP</keyword>
<evidence type="ECO:0000313" key="15">
    <source>
        <dbReference type="EMBL" id="BAS00580.1"/>
    </source>
</evidence>
<comment type="pathway">
    <text evidence="2">Amino-acid biosynthesis; L-methionine biosynthesis via de novo pathway; L-homoserine from L-aspartate: step 3/3.</text>
</comment>
<comment type="pathway">
    <text evidence="1">Amino-acid biosynthesis; L-threonine biosynthesis; L-threonine from L-aspartate: step 3/5.</text>
</comment>
<evidence type="ECO:0000259" key="14">
    <source>
        <dbReference type="PROSITE" id="PS51671"/>
    </source>
</evidence>
<evidence type="ECO:0000256" key="12">
    <source>
        <dbReference type="PIRSR" id="PIRSR000098-2"/>
    </source>
</evidence>
<evidence type="ECO:0000256" key="3">
    <source>
        <dbReference type="ARBA" id="ARBA00006753"/>
    </source>
</evidence>
<evidence type="ECO:0000256" key="5">
    <source>
        <dbReference type="ARBA" id="ARBA00013376"/>
    </source>
</evidence>
<dbReference type="SUPFAM" id="SSF51735">
    <property type="entry name" value="NAD(P)-binding Rossmann-fold domains"/>
    <property type="match status" value="1"/>
</dbReference>
<dbReference type="SUPFAM" id="SSF55347">
    <property type="entry name" value="Glyceraldehyde-3-phosphate dehydrogenase-like, C-terminal domain"/>
    <property type="match status" value="1"/>
</dbReference>
<dbReference type="OrthoDB" id="9808167at2"/>
<evidence type="ECO:0000256" key="11">
    <source>
        <dbReference type="PIRSR" id="PIRSR000098-1"/>
    </source>
</evidence>